<dbReference type="OrthoDB" id="9812897at2"/>
<evidence type="ECO:0000313" key="3">
    <source>
        <dbReference type="Proteomes" id="UP000320055"/>
    </source>
</evidence>
<feature type="transmembrane region" description="Helical" evidence="1">
    <location>
        <begin position="89"/>
        <end position="107"/>
    </location>
</feature>
<dbReference type="PANTHER" id="PTHR38468">
    <property type="entry name" value="SLL0939 PROTEIN"/>
    <property type="match status" value="1"/>
</dbReference>
<gene>
    <name evidence="2" type="ORF">H1P_1220020</name>
</gene>
<protein>
    <recommendedName>
        <fullName evidence="4">DUF1622 domain-containing protein</fullName>
    </recommendedName>
</protein>
<reference evidence="2 3" key="1">
    <citation type="submission" date="2019-01" db="EMBL/GenBank/DDBJ databases">
        <authorList>
            <person name="Brito A."/>
        </authorList>
    </citation>
    <scope>NUCLEOTIDE SEQUENCE [LARGE SCALE GENOMIC DNA]</scope>
    <source>
        <strain evidence="2">1</strain>
    </source>
</reference>
<dbReference type="Pfam" id="PF07784">
    <property type="entry name" value="DUF1622"/>
    <property type="match status" value="1"/>
</dbReference>
<dbReference type="PANTHER" id="PTHR38468:SF1">
    <property type="entry name" value="SLL0939 PROTEIN"/>
    <property type="match status" value="1"/>
</dbReference>
<keyword evidence="3" id="KW-1185">Reference proteome</keyword>
<keyword evidence="1" id="KW-1133">Transmembrane helix</keyword>
<accession>A0A563VKA5</accession>
<keyword evidence="1" id="KW-0472">Membrane</keyword>
<evidence type="ECO:0000313" key="2">
    <source>
        <dbReference type="EMBL" id="VEP11851.1"/>
    </source>
</evidence>
<evidence type="ECO:0008006" key="4">
    <source>
        <dbReference type="Google" id="ProtNLM"/>
    </source>
</evidence>
<sequence>MEKILEVVKIELHHLAIITQLIIEGIAICIVIFSILKTITKFIRSYKKKNSEEFYREIRLDLGLSLALALEFLLAADIVATAVTPSWEAIGLLAAISGIRTFLNYFLQKEVQELEAERREGRIERIF</sequence>
<keyword evidence="1" id="KW-0812">Transmembrane</keyword>
<dbReference type="Proteomes" id="UP000320055">
    <property type="component" value="Unassembled WGS sequence"/>
</dbReference>
<dbReference type="InterPro" id="IPR012427">
    <property type="entry name" value="DUF1622"/>
</dbReference>
<organism evidence="2 3">
    <name type="scientific">Hyella patelloides LEGE 07179</name>
    <dbReference type="NCBI Taxonomy" id="945734"/>
    <lineage>
        <taxon>Bacteria</taxon>
        <taxon>Bacillati</taxon>
        <taxon>Cyanobacteriota</taxon>
        <taxon>Cyanophyceae</taxon>
        <taxon>Pleurocapsales</taxon>
        <taxon>Hyellaceae</taxon>
        <taxon>Hyella</taxon>
    </lineage>
</organism>
<dbReference type="EMBL" id="CAACVJ010000027">
    <property type="protein sequence ID" value="VEP11851.1"/>
    <property type="molecule type" value="Genomic_DNA"/>
</dbReference>
<evidence type="ECO:0000256" key="1">
    <source>
        <dbReference type="SAM" id="Phobius"/>
    </source>
</evidence>
<name>A0A563VKA5_9CYAN</name>
<feature type="transmembrane region" description="Helical" evidence="1">
    <location>
        <begin position="60"/>
        <end position="83"/>
    </location>
</feature>
<proteinExistence type="predicted"/>
<dbReference type="RefSeq" id="WP_144869621.1">
    <property type="nucleotide sequence ID" value="NZ_LR213875.1"/>
</dbReference>
<dbReference type="AlphaFoldDB" id="A0A563VKA5"/>
<feature type="transmembrane region" description="Helical" evidence="1">
    <location>
        <begin position="12"/>
        <end position="39"/>
    </location>
</feature>